<keyword evidence="10 11" id="KW-0482">Metalloprotease</keyword>
<keyword evidence="4 11" id="KW-0031">Aminopeptidase</keyword>
<comment type="similarity">
    <text evidence="3 11">Belongs to the peptidase M49 family.</text>
</comment>
<feature type="binding site" evidence="13">
    <location>
        <position position="438"/>
    </location>
    <ligand>
        <name>Zn(2+)</name>
        <dbReference type="ChEBI" id="CHEBI:29105"/>
        <note>catalytic</note>
    </ligand>
</feature>
<feature type="binding site" evidence="13">
    <location>
        <position position="433"/>
    </location>
    <ligand>
        <name>Zn(2+)</name>
        <dbReference type="ChEBI" id="CHEBI:29105"/>
        <note>catalytic</note>
    </ligand>
</feature>
<evidence type="ECO:0000256" key="2">
    <source>
        <dbReference type="ARBA" id="ARBA00004496"/>
    </source>
</evidence>
<dbReference type="GO" id="GO:0005737">
    <property type="term" value="C:cytoplasm"/>
    <property type="evidence" value="ECO:0007669"/>
    <property type="project" value="UniProtKB-SubCell"/>
</dbReference>
<dbReference type="PANTHER" id="PTHR23422">
    <property type="entry name" value="DIPEPTIDYL PEPTIDASE III-RELATED"/>
    <property type="match status" value="1"/>
</dbReference>
<keyword evidence="7 11" id="KW-0479">Metal-binding</keyword>
<dbReference type="PANTHER" id="PTHR23422:SF11">
    <property type="entry name" value="DIPEPTIDYL PEPTIDASE 3"/>
    <property type="match status" value="1"/>
</dbReference>
<evidence type="ECO:0000256" key="4">
    <source>
        <dbReference type="ARBA" id="ARBA00022438"/>
    </source>
</evidence>
<evidence type="ECO:0000256" key="6">
    <source>
        <dbReference type="ARBA" id="ARBA00022670"/>
    </source>
</evidence>
<dbReference type="Pfam" id="PF03571">
    <property type="entry name" value="Peptidase_M49"/>
    <property type="match status" value="1"/>
</dbReference>
<evidence type="ECO:0000256" key="5">
    <source>
        <dbReference type="ARBA" id="ARBA00022490"/>
    </source>
</evidence>
<comment type="subcellular location">
    <subcellularLocation>
        <location evidence="2">Cytoplasm</location>
    </subcellularLocation>
</comment>
<evidence type="ECO:0000256" key="12">
    <source>
        <dbReference type="PIRSR" id="PIRSR007828-1"/>
    </source>
</evidence>
<comment type="cofactor">
    <cofactor evidence="11 13">
        <name>Zn(2+)</name>
        <dbReference type="ChEBI" id="CHEBI:29105"/>
    </cofactor>
    <text evidence="11 13">Binds 1 zinc ion per subunit.</text>
</comment>
<dbReference type="InParanoid" id="A0A078A023"/>
<dbReference type="GO" id="GO:0046872">
    <property type="term" value="F:metal ion binding"/>
    <property type="evidence" value="ECO:0007669"/>
    <property type="project" value="UniProtKB-KW"/>
</dbReference>
<evidence type="ECO:0000256" key="9">
    <source>
        <dbReference type="ARBA" id="ARBA00022833"/>
    </source>
</evidence>
<dbReference type="AlphaFoldDB" id="A0A078A023"/>
<dbReference type="OrthoDB" id="4694525at2759"/>
<dbReference type="OMA" id="QRYWIRD"/>
<comment type="catalytic activity">
    <reaction evidence="1 11">
        <text>Release of an N-terminal dipeptide from a peptide comprising four or more residues, with broad specificity. Also acts on dipeptidyl 2-naphthylamides.</text>
        <dbReference type="EC" id="3.4.14.4"/>
    </reaction>
</comment>
<evidence type="ECO:0000256" key="10">
    <source>
        <dbReference type="ARBA" id="ARBA00023049"/>
    </source>
</evidence>
<accession>A0A078A023</accession>
<dbReference type="GO" id="GO:0008239">
    <property type="term" value="F:dipeptidyl-peptidase activity"/>
    <property type="evidence" value="ECO:0007669"/>
    <property type="project" value="UniProtKB-UniRule"/>
</dbReference>
<name>A0A078A023_STYLE</name>
<feature type="active site" evidence="12">
    <location>
        <position position="434"/>
    </location>
</feature>
<evidence type="ECO:0000256" key="3">
    <source>
        <dbReference type="ARBA" id="ARBA00010200"/>
    </source>
</evidence>
<feature type="binding site" evidence="13">
    <location>
        <position position="491"/>
    </location>
    <ligand>
        <name>Zn(2+)</name>
        <dbReference type="ChEBI" id="CHEBI:29105"/>
        <note>catalytic</note>
    </ligand>
</feature>
<evidence type="ECO:0000256" key="7">
    <source>
        <dbReference type="ARBA" id="ARBA00022723"/>
    </source>
</evidence>
<dbReference type="FunFam" id="3.30.540.30:FF:000001">
    <property type="entry name" value="Dipeptidyl peptidase 3"/>
    <property type="match status" value="1"/>
</dbReference>
<dbReference type="Gene3D" id="3.30.540.30">
    <property type="match status" value="3"/>
</dbReference>
<evidence type="ECO:0000313" key="15">
    <source>
        <dbReference type="Proteomes" id="UP000039865"/>
    </source>
</evidence>
<dbReference type="InterPro" id="IPR039461">
    <property type="entry name" value="Peptidase_M49"/>
</dbReference>
<organism evidence="14 15">
    <name type="scientific">Stylonychia lemnae</name>
    <name type="common">Ciliate</name>
    <dbReference type="NCBI Taxonomy" id="5949"/>
    <lineage>
        <taxon>Eukaryota</taxon>
        <taxon>Sar</taxon>
        <taxon>Alveolata</taxon>
        <taxon>Ciliophora</taxon>
        <taxon>Intramacronucleata</taxon>
        <taxon>Spirotrichea</taxon>
        <taxon>Stichotrichia</taxon>
        <taxon>Sporadotrichida</taxon>
        <taxon>Oxytrichidae</taxon>
        <taxon>Stylonychinae</taxon>
        <taxon>Stylonychia</taxon>
    </lineage>
</organism>
<evidence type="ECO:0000256" key="13">
    <source>
        <dbReference type="PIRSR" id="PIRSR007828-2"/>
    </source>
</evidence>
<evidence type="ECO:0000256" key="8">
    <source>
        <dbReference type="ARBA" id="ARBA00022801"/>
    </source>
</evidence>
<dbReference type="EC" id="3.4.14.4" evidence="11"/>
<dbReference type="EMBL" id="CCKQ01004092">
    <property type="protein sequence ID" value="CDW75227.1"/>
    <property type="molecule type" value="Genomic_DNA"/>
</dbReference>
<dbReference type="GO" id="GO:0006508">
    <property type="term" value="P:proteolysis"/>
    <property type="evidence" value="ECO:0007669"/>
    <property type="project" value="UniProtKB-KW"/>
</dbReference>
<reference evidence="14 15" key="1">
    <citation type="submission" date="2014-06" db="EMBL/GenBank/DDBJ databases">
        <authorList>
            <person name="Swart Estienne"/>
        </authorList>
    </citation>
    <scope>NUCLEOTIDE SEQUENCE [LARGE SCALE GENOMIC DNA]</scope>
    <source>
        <strain evidence="14 15">130c</strain>
    </source>
</reference>
<keyword evidence="15" id="KW-1185">Reference proteome</keyword>
<evidence type="ECO:0000256" key="1">
    <source>
        <dbReference type="ARBA" id="ARBA00001336"/>
    </source>
</evidence>
<protein>
    <recommendedName>
        <fullName evidence="11">Dipeptidyl peptidase 3</fullName>
        <ecNumber evidence="11">3.4.14.4</ecNumber>
    </recommendedName>
    <alternativeName>
        <fullName evidence="11">Dipeptidyl aminopeptidase III</fullName>
    </alternativeName>
    <alternativeName>
        <fullName evidence="11">Dipeptidyl peptidase III</fullName>
    </alternativeName>
</protein>
<dbReference type="InterPro" id="IPR005317">
    <property type="entry name" value="Dipeptidyl-peptase3"/>
</dbReference>
<keyword evidence="6 11" id="KW-0645">Protease</keyword>
<keyword evidence="8 11" id="KW-0378">Hydrolase</keyword>
<evidence type="ECO:0000256" key="11">
    <source>
        <dbReference type="PIRNR" id="PIRNR007828"/>
    </source>
</evidence>
<dbReference type="Proteomes" id="UP000039865">
    <property type="component" value="Unassembled WGS sequence"/>
</dbReference>
<gene>
    <name evidence="14" type="primary">Contig16813.g17909</name>
    <name evidence="14" type="ORF">STYLEM_4214</name>
</gene>
<evidence type="ECO:0000313" key="14">
    <source>
        <dbReference type="EMBL" id="CDW75227.1"/>
    </source>
</evidence>
<proteinExistence type="inferred from homology"/>
<keyword evidence="9 11" id="KW-0862">Zinc</keyword>
<dbReference type="GO" id="GO:0004177">
    <property type="term" value="F:aminopeptidase activity"/>
    <property type="evidence" value="ECO:0007669"/>
    <property type="project" value="UniProtKB-KW"/>
</dbReference>
<dbReference type="PIRSF" id="PIRSF007828">
    <property type="entry name" value="Dipeptidyl-peptidase_III"/>
    <property type="match status" value="1"/>
</dbReference>
<keyword evidence="5 11" id="KW-0963">Cytoplasm</keyword>
<dbReference type="GO" id="GO:0008235">
    <property type="term" value="F:metalloexopeptidase activity"/>
    <property type="evidence" value="ECO:0007669"/>
    <property type="project" value="InterPro"/>
</dbReference>
<sequence>MQALKKYLPKEFIPIKTQIHQIECAQSWSQLTKTEKLYAYYLARASWEGAKICWFQRSYESPALLVLLKLIFSQNLESLREKALAKQLTDDEWRQMLAYSAAVFDNHGNYKSFGDSKFVPELESEKFKVVVESSDSYQTHKEVIDNILGLIEDVIYSEGEPNHIGFPDKNGQTSYYSSNVTSDESSRIDQFCQSQKISPLNTRLFKLGDNEFELKIASLRSDASKTPYLKTYEWEDLKIHVTASDFSDIMGQVVSNLEKAYHYTANDNQRNMVRDYIEHFRFGEHWIKDVGPIVESDIGFIETYLDPSGARAEFEGFVAVVDKITSEKFNQLVKDAEHLISFLPWGKEFEKDKFSKPDFTNLDVLAFASSGVPIGINIPNYDDIRMNEGFKNVNLGNAYPRAKSTNIKFLKQSDVDLMVKYDKESLTLIVALHELLGHGTGKLFVKNVETGEVNFDENMKHPFNDGNITTFYLSTETWSQKFGKLHSGYEECRADTVALYLMHFKEPFQIFFPDRQAEWDDMYYVGWLDMLMGGIKGLEYFQPEGKVWGQAHVLASYVIFAVVREADPTLVQFEFTTKDDQEYFFIHFDREKLRTTGFEAIKEFLRKLHILKSIGDFDEAKKMFDHYSEVDETLLKVRELVIKHKIPRRLTMQPNLFLNHETGEPFYKDYEDSFEGFIKSACERYPDPFQEEVYRQWLLDVPHLKRHKI</sequence>